<accession>A0A1I7WZH1</accession>
<evidence type="ECO:0000313" key="2">
    <source>
        <dbReference type="WBParaSite" id="Hba_10580"/>
    </source>
</evidence>
<reference evidence="2" key="1">
    <citation type="submission" date="2016-11" db="UniProtKB">
        <authorList>
            <consortium name="WormBaseParasite"/>
        </authorList>
    </citation>
    <scope>IDENTIFICATION</scope>
</reference>
<dbReference type="AlphaFoldDB" id="A0A1I7WZH1"/>
<proteinExistence type="predicted"/>
<protein>
    <submittedName>
        <fullName evidence="2">Secreted protein</fullName>
    </submittedName>
</protein>
<organism evidence="1 2">
    <name type="scientific">Heterorhabditis bacteriophora</name>
    <name type="common">Entomopathogenic nematode worm</name>
    <dbReference type="NCBI Taxonomy" id="37862"/>
    <lineage>
        <taxon>Eukaryota</taxon>
        <taxon>Metazoa</taxon>
        <taxon>Ecdysozoa</taxon>
        <taxon>Nematoda</taxon>
        <taxon>Chromadorea</taxon>
        <taxon>Rhabditida</taxon>
        <taxon>Rhabditina</taxon>
        <taxon>Rhabditomorpha</taxon>
        <taxon>Strongyloidea</taxon>
        <taxon>Heterorhabditidae</taxon>
        <taxon>Heterorhabditis</taxon>
    </lineage>
</organism>
<name>A0A1I7WZH1_HETBA</name>
<keyword evidence="1" id="KW-1185">Reference proteome</keyword>
<sequence length="145" mass="16422">MNVSSMVHSQAAVCGAVGPYAMNFIRILLHISGTKDLTMTTDILSKFIRAWKICDPEWVPVPQRQCCQLEIITEYTEVITNNSKHITRCLTTIALSTKKPYYSRWSYNNRKTAKPNCSVTNLEGYVITSIKKSHGLFRNFNSGTI</sequence>
<dbReference type="WBParaSite" id="Hba_10580">
    <property type="protein sequence ID" value="Hba_10580"/>
    <property type="gene ID" value="Hba_10580"/>
</dbReference>
<dbReference type="Proteomes" id="UP000095283">
    <property type="component" value="Unplaced"/>
</dbReference>
<evidence type="ECO:0000313" key="1">
    <source>
        <dbReference type="Proteomes" id="UP000095283"/>
    </source>
</evidence>